<gene>
    <name evidence="2" type="ORF">EBB54_26220</name>
</gene>
<feature type="compositionally biased region" description="Basic and acidic residues" evidence="1">
    <location>
        <begin position="205"/>
        <end position="258"/>
    </location>
</feature>
<evidence type="ECO:0000313" key="3">
    <source>
        <dbReference type="Proteomes" id="UP000274920"/>
    </source>
</evidence>
<name>A0A3R8JS80_9FIRM</name>
<dbReference type="EMBL" id="RHJS01000002">
    <property type="protein sequence ID" value="RRK34441.1"/>
    <property type="molecule type" value="Genomic_DNA"/>
</dbReference>
<accession>A0A3R8JS80</accession>
<keyword evidence="3" id="KW-1185">Reference proteome</keyword>
<proteinExistence type="predicted"/>
<feature type="region of interest" description="Disordered" evidence="1">
    <location>
        <begin position="179"/>
        <end position="258"/>
    </location>
</feature>
<evidence type="ECO:0000313" key="2">
    <source>
        <dbReference type="EMBL" id="RRK34441.1"/>
    </source>
</evidence>
<comment type="caution">
    <text evidence="2">The sequence shown here is derived from an EMBL/GenBank/DDBJ whole genome shotgun (WGS) entry which is preliminary data.</text>
</comment>
<dbReference type="Proteomes" id="UP000274920">
    <property type="component" value="Unassembled WGS sequence"/>
</dbReference>
<dbReference type="AlphaFoldDB" id="A0A3R8JS80"/>
<feature type="compositionally biased region" description="Basic and acidic residues" evidence="1">
    <location>
        <begin position="179"/>
        <end position="196"/>
    </location>
</feature>
<evidence type="ECO:0000256" key="1">
    <source>
        <dbReference type="SAM" id="MobiDB-lite"/>
    </source>
</evidence>
<sequence length="306" mass="34572">MDFSVMQSIGNYTKNMEMQMKWKRKKANSDFTADGSTKISDSIARQAEEIRKSQADGSSKLSAQIRTKLATGKKLTQEEMDYLQKHDPQTYQKAKSIEEEQKSYEEELKRCRTKEDVQRVKMNHTAASLSTVNNVKNNPAIPEGAKLGIMWQELMKSRALEETLGEFVKSGRYAQLPTEAEKAEAEKTLKEAKEAELGMEDSAESIEKTDNDEKEVNSAESIGKTDNDEKEVHAEGTPKESPDDTKKEISLHESVQRDRAVLQERRITVAEAETTPEALKVKRAKVRAAYKASQAEIPEQVMDLKH</sequence>
<organism evidence="2 3">
    <name type="scientific">Schaedlerella arabinosiphila</name>
    <dbReference type="NCBI Taxonomy" id="2044587"/>
    <lineage>
        <taxon>Bacteria</taxon>
        <taxon>Bacillati</taxon>
        <taxon>Bacillota</taxon>
        <taxon>Clostridia</taxon>
        <taxon>Lachnospirales</taxon>
        <taxon>Lachnospiraceae</taxon>
        <taxon>Schaedlerella</taxon>
    </lineage>
</organism>
<reference evidence="2" key="1">
    <citation type="submission" date="2018-10" db="EMBL/GenBank/DDBJ databases">
        <title>Schaedlerella arabinophila gen. nov. sp. nov., isolated from the mouse intestinal tract and comparative analysis with the genome of the closely related altered Schaedler flora strain ASF502.</title>
        <authorList>
            <person name="Miyake S."/>
            <person name="Soh M."/>
            <person name="Seedorf H."/>
        </authorList>
    </citation>
    <scope>NUCLEOTIDE SEQUENCE [LARGE SCALE GENOMIC DNA]</scope>
    <source>
        <strain evidence="2">DSM 106076</strain>
    </source>
</reference>
<dbReference type="RefSeq" id="WP_125129570.1">
    <property type="nucleotide sequence ID" value="NZ_RHJS01000002.1"/>
</dbReference>
<protein>
    <submittedName>
        <fullName evidence="2">Uncharacterized protein</fullName>
    </submittedName>
</protein>